<organism evidence="1 2">
    <name type="scientific">Daphnia pulex</name>
    <name type="common">Water flea</name>
    <dbReference type="NCBI Taxonomy" id="6669"/>
    <lineage>
        <taxon>Eukaryota</taxon>
        <taxon>Metazoa</taxon>
        <taxon>Ecdysozoa</taxon>
        <taxon>Arthropoda</taxon>
        <taxon>Crustacea</taxon>
        <taxon>Branchiopoda</taxon>
        <taxon>Diplostraca</taxon>
        <taxon>Cladocera</taxon>
        <taxon>Anomopoda</taxon>
        <taxon>Daphniidae</taxon>
        <taxon>Daphnia</taxon>
    </lineage>
</organism>
<gene>
    <name evidence="1" type="ORF">DAPPUDRAFT_94363</name>
</gene>
<dbReference type="HOGENOM" id="CLU_1637104_0_0_1"/>
<evidence type="ECO:0000313" key="1">
    <source>
        <dbReference type="EMBL" id="EFX90256.1"/>
    </source>
</evidence>
<evidence type="ECO:0000313" key="2">
    <source>
        <dbReference type="Proteomes" id="UP000000305"/>
    </source>
</evidence>
<dbReference type="EMBL" id="GL732523">
    <property type="protein sequence ID" value="EFX90256.1"/>
    <property type="molecule type" value="Genomic_DNA"/>
</dbReference>
<protein>
    <submittedName>
        <fullName evidence="1">Uncharacterized protein</fullName>
    </submittedName>
</protein>
<proteinExistence type="predicted"/>
<accession>E9FR44</accession>
<reference evidence="1 2" key="1">
    <citation type="journal article" date="2011" name="Science">
        <title>The ecoresponsive genome of Daphnia pulex.</title>
        <authorList>
            <person name="Colbourne J.K."/>
            <person name="Pfrender M.E."/>
            <person name="Gilbert D."/>
            <person name="Thomas W.K."/>
            <person name="Tucker A."/>
            <person name="Oakley T.H."/>
            <person name="Tokishita S."/>
            <person name="Aerts A."/>
            <person name="Arnold G.J."/>
            <person name="Basu M.K."/>
            <person name="Bauer D.J."/>
            <person name="Caceres C.E."/>
            <person name="Carmel L."/>
            <person name="Casola C."/>
            <person name="Choi J.H."/>
            <person name="Detter J.C."/>
            <person name="Dong Q."/>
            <person name="Dusheyko S."/>
            <person name="Eads B.D."/>
            <person name="Frohlich T."/>
            <person name="Geiler-Samerotte K.A."/>
            <person name="Gerlach D."/>
            <person name="Hatcher P."/>
            <person name="Jogdeo S."/>
            <person name="Krijgsveld J."/>
            <person name="Kriventseva E.V."/>
            <person name="Kultz D."/>
            <person name="Laforsch C."/>
            <person name="Lindquist E."/>
            <person name="Lopez J."/>
            <person name="Manak J.R."/>
            <person name="Muller J."/>
            <person name="Pangilinan J."/>
            <person name="Patwardhan R.P."/>
            <person name="Pitluck S."/>
            <person name="Pritham E.J."/>
            <person name="Rechtsteiner A."/>
            <person name="Rho M."/>
            <person name="Rogozin I.B."/>
            <person name="Sakarya O."/>
            <person name="Salamov A."/>
            <person name="Schaack S."/>
            <person name="Shapiro H."/>
            <person name="Shiga Y."/>
            <person name="Skalitzky C."/>
            <person name="Smith Z."/>
            <person name="Souvorov A."/>
            <person name="Sung W."/>
            <person name="Tang Z."/>
            <person name="Tsuchiya D."/>
            <person name="Tu H."/>
            <person name="Vos H."/>
            <person name="Wang M."/>
            <person name="Wolf Y.I."/>
            <person name="Yamagata H."/>
            <person name="Yamada T."/>
            <person name="Ye Y."/>
            <person name="Shaw J.R."/>
            <person name="Andrews J."/>
            <person name="Crease T.J."/>
            <person name="Tang H."/>
            <person name="Lucas S.M."/>
            <person name="Robertson H.M."/>
            <person name="Bork P."/>
            <person name="Koonin E.V."/>
            <person name="Zdobnov E.M."/>
            <person name="Grigoriev I.V."/>
            <person name="Lynch M."/>
            <person name="Boore J.L."/>
        </authorList>
    </citation>
    <scope>NUCLEOTIDE SEQUENCE [LARGE SCALE GENOMIC DNA]</scope>
</reference>
<dbReference type="KEGG" id="dpx:DAPPUDRAFT_94363"/>
<dbReference type="Proteomes" id="UP000000305">
    <property type="component" value="Unassembled WGS sequence"/>
</dbReference>
<keyword evidence="2" id="KW-1185">Reference proteome</keyword>
<sequence length="162" mass="18047">MAIKWIPFLHNLFCIQQCRFREWSTYDMKVIVCVDCFCALIAGVTLTPTTVRINFYGCIDISAPSSMTGDGKKLFNRLKVSLALFALGRARVAVDGIVMEEYNINMALSISFCDSLLVQQSRMREISPLRPLVSAGCLPVHPSTGHPAQGENGDSIWWEINS</sequence>
<name>E9FR44_DAPPU</name>
<dbReference type="AlphaFoldDB" id="E9FR44"/>
<dbReference type="InParanoid" id="E9FR44"/>